<dbReference type="PIRSF" id="PIRSF016719">
    <property type="entry name" value="UCP016719"/>
    <property type="match status" value="1"/>
</dbReference>
<dbReference type="PANTHER" id="PTHR42915:SF1">
    <property type="entry name" value="PEPTIDOGLYCAN BETA-N-ACETYLMURAMIDASE NAMZ"/>
    <property type="match status" value="1"/>
</dbReference>
<dbReference type="InterPro" id="IPR008302">
    <property type="entry name" value="NamZ"/>
</dbReference>
<keyword evidence="4" id="KW-1185">Reference proteome</keyword>
<gene>
    <name evidence="3" type="ORF">SAMN05421842_11320</name>
</gene>
<accession>A0A1I1MZ62</accession>
<dbReference type="STRING" id="119641.SAMN05421842_11320"/>
<feature type="domain" description="Peptidoglycan beta-N-acetylmuramidase NamZ N-terminal" evidence="1">
    <location>
        <begin position="27"/>
        <end position="226"/>
    </location>
</feature>
<protein>
    <submittedName>
        <fullName evidence="3">Uncharacterized conserved protein YbbC, DUF1343 family</fullName>
    </submittedName>
</protein>
<proteinExistence type="predicted"/>
<organism evidence="3 4">
    <name type="scientific">Clostridium uliginosum</name>
    <dbReference type="NCBI Taxonomy" id="119641"/>
    <lineage>
        <taxon>Bacteria</taxon>
        <taxon>Bacillati</taxon>
        <taxon>Bacillota</taxon>
        <taxon>Clostridia</taxon>
        <taxon>Eubacteriales</taxon>
        <taxon>Clostridiaceae</taxon>
        <taxon>Clostridium</taxon>
    </lineage>
</organism>
<dbReference type="Pfam" id="PF20732">
    <property type="entry name" value="NamZ_C"/>
    <property type="match status" value="1"/>
</dbReference>
<evidence type="ECO:0000313" key="3">
    <source>
        <dbReference type="EMBL" id="SFC90744.1"/>
    </source>
</evidence>
<evidence type="ECO:0000259" key="2">
    <source>
        <dbReference type="Pfam" id="PF20732"/>
    </source>
</evidence>
<dbReference type="EMBL" id="FOMG01000013">
    <property type="protein sequence ID" value="SFC90744.1"/>
    <property type="molecule type" value="Genomic_DNA"/>
</dbReference>
<name>A0A1I1MZ62_9CLOT</name>
<dbReference type="InterPro" id="IPR048503">
    <property type="entry name" value="NamZ_C"/>
</dbReference>
<reference evidence="3 4" key="1">
    <citation type="submission" date="2016-10" db="EMBL/GenBank/DDBJ databases">
        <authorList>
            <person name="de Groot N.N."/>
        </authorList>
    </citation>
    <scope>NUCLEOTIDE SEQUENCE [LARGE SCALE GENOMIC DNA]</scope>
    <source>
        <strain evidence="3 4">DSM 12992</strain>
    </source>
</reference>
<sequence>MEKNKFSVKNGIDNIKEYDNLFKNKVIGLVTNVTGVDKNYNSTVDIINNLYNLKLLFAPEHGLRGECQAGDKVENYIDNVTGKEVISLYGNKNIIIEDKLDDIDILVYDIQDLGVRYYTYIYTMYLCMKACSRKGVEFIILDRINPLGGNLIEGNILESKYNSFIGMLPITNIYGLTVGELAKYIKDKENIDCNLNVVPITGWKRGITVDETDLPWVPTSPNIPTLECALVYGGTCLFEGTNISEGRGTTKPFEMIGAPWIDCNKLSERLNNKNLPGVYFRPVYFVPTFSKYKEELCEGVQIHIKDHSEFLPLLTAINMLYEIKELYPNYFKYDIHSEGFKYKFFIHLTGCDYILNESLDNVIKKLKYDSNLFRESIKEYILY</sequence>
<dbReference type="RefSeq" id="WP_090091339.1">
    <property type="nucleotide sequence ID" value="NZ_FOMG01000013.1"/>
</dbReference>
<feature type="domain" description="Peptidoglycan beta-N-acetylmuramidase NamZ C-terminal" evidence="2">
    <location>
        <begin position="230"/>
        <end position="383"/>
    </location>
</feature>
<evidence type="ECO:0000313" key="4">
    <source>
        <dbReference type="Proteomes" id="UP000199263"/>
    </source>
</evidence>
<dbReference type="OrthoDB" id="9801061at2"/>
<evidence type="ECO:0000259" key="1">
    <source>
        <dbReference type="Pfam" id="PF07075"/>
    </source>
</evidence>
<dbReference type="InterPro" id="IPR048502">
    <property type="entry name" value="NamZ_N"/>
</dbReference>
<dbReference type="GO" id="GO:0033922">
    <property type="term" value="F:peptidoglycan beta-N-acetylmuramidase activity"/>
    <property type="evidence" value="ECO:0007669"/>
    <property type="project" value="InterPro"/>
</dbReference>
<dbReference type="Gene3D" id="3.40.50.12170">
    <property type="entry name" value="Uncharacterised protein PF07075, DUF1343"/>
    <property type="match status" value="1"/>
</dbReference>
<dbReference type="Proteomes" id="UP000199263">
    <property type="component" value="Unassembled WGS sequence"/>
</dbReference>
<dbReference type="Pfam" id="PF07075">
    <property type="entry name" value="NamZ_N"/>
    <property type="match status" value="1"/>
</dbReference>
<dbReference type="PANTHER" id="PTHR42915">
    <property type="entry name" value="HYPOTHETICAL 460 KDA PROTEIN IN FEUA-SIGW INTERGENIC REGION [PRECURSOR]"/>
    <property type="match status" value="1"/>
</dbReference>
<dbReference type="AlphaFoldDB" id="A0A1I1MZ62"/>
<dbReference type="Gene3D" id="3.90.1150.140">
    <property type="match status" value="1"/>
</dbReference>